<evidence type="ECO:0000256" key="3">
    <source>
        <dbReference type="ARBA" id="ARBA00022692"/>
    </source>
</evidence>
<dbReference type="SUPFAM" id="SSF103473">
    <property type="entry name" value="MFS general substrate transporter"/>
    <property type="match status" value="1"/>
</dbReference>
<dbReference type="InterPro" id="IPR020846">
    <property type="entry name" value="MFS_dom"/>
</dbReference>
<keyword evidence="8" id="KW-0614">Plasmid</keyword>
<name>A0A9Q8YJ74_ENSAD</name>
<evidence type="ECO:0000259" key="7">
    <source>
        <dbReference type="PROSITE" id="PS50850"/>
    </source>
</evidence>
<dbReference type="InterPro" id="IPR036259">
    <property type="entry name" value="MFS_trans_sf"/>
</dbReference>
<geneLocation type="plasmid" evidence="8 9">
    <name>pC</name>
</geneLocation>
<dbReference type="AlphaFoldDB" id="A0A9Q8YJ74"/>
<evidence type="ECO:0000313" key="8">
    <source>
        <dbReference type="EMBL" id="USJ28414.1"/>
    </source>
</evidence>
<feature type="transmembrane region" description="Helical" evidence="6">
    <location>
        <begin position="253"/>
        <end position="273"/>
    </location>
</feature>
<dbReference type="Gene3D" id="1.20.1250.20">
    <property type="entry name" value="MFS general substrate transporter like domains"/>
    <property type="match status" value="1"/>
</dbReference>
<dbReference type="InterPro" id="IPR011701">
    <property type="entry name" value="MFS"/>
</dbReference>
<accession>A0A9Q8YJ74</accession>
<feature type="transmembrane region" description="Helical" evidence="6">
    <location>
        <begin position="308"/>
        <end position="328"/>
    </location>
</feature>
<evidence type="ECO:0000256" key="2">
    <source>
        <dbReference type="ARBA" id="ARBA00022475"/>
    </source>
</evidence>
<feature type="transmembrane region" description="Helical" evidence="6">
    <location>
        <begin position="89"/>
        <end position="108"/>
    </location>
</feature>
<keyword evidence="3 6" id="KW-0812">Transmembrane</keyword>
<feature type="domain" description="Major facilitator superfamily (MFS) profile" evidence="7">
    <location>
        <begin position="23"/>
        <end position="397"/>
    </location>
</feature>
<dbReference type="Pfam" id="PF07690">
    <property type="entry name" value="MFS_1"/>
    <property type="match status" value="1"/>
</dbReference>
<gene>
    <name evidence="8" type="ORF">NE863_35330</name>
</gene>
<feature type="transmembrane region" description="Helical" evidence="6">
    <location>
        <begin position="114"/>
        <end position="135"/>
    </location>
</feature>
<feature type="transmembrane region" description="Helical" evidence="6">
    <location>
        <begin position="372"/>
        <end position="394"/>
    </location>
</feature>
<dbReference type="CDD" id="cd17324">
    <property type="entry name" value="MFS_NepI_like"/>
    <property type="match status" value="1"/>
</dbReference>
<keyword evidence="4 6" id="KW-1133">Transmembrane helix</keyword>
<evidence type="ECO:0000313" key="9">
    <source>
        <dbReference type="Proteomes" id="UP001055460"/>
    </source>
</evidence>
<keyword evidence="2" id="KW-1003">Cell membrane</keyword>
<comment type="subcellular location">
    <subcellularLocation>
        <location evidence="1">Cell membrane</location>
        <topology evidence="1">Multi-pass membrane protein</topology>
    </subcellularLocation>
</comment>
<dbReference type="EMBL" id="CP098810">
    <property type="protein sequence ID" value="USJ28414.1"/>
    <property type="molecule type" value="Genomic_DNA"/>
</dbReference>
<dbReference type="PANTHER" id="PTHR43124:SF3">
    <property type="entry name" value="CHLORAMPHENICOL EFFLUX PUMP RV0191"/>
    <property type="match status" value="1"/>
</dbReference>
<feature type="transmembrane region" description="Helical" evidence="6">
    <location>
        <begin position="147"/>
        <end position="167"/>
    </location>
</feature>
<protein>
    <submittedName>
        <fullName evidence="8">MFS transporter</fullName>
    </submittedName>
</protein>
<feature type="transmembrane region" description="Helical" evidence="6">
    <location>
        <begin position="60"/>
        <end position="82"/>
    </location>
</feature>
<sequence length="399" mass="41211">MHNIASANSNTSKRPKVTASWAAVVAIGVGACLIVTSEFLPVGLLREIAHDLGVSEGEAGLMVTLPGIVAAFSALLTIAYVGHVDRRRVLWVLVALLAVSNLVVALSSGFTVLLVGRILLGISLGGFWTIAGSLGPRLRHDTEGAKATAVIFSGISIGTVAGVPLGVSIGTHFGWRSAFSATATVAIVVVVALVLLLPAIPAQRGNGLRAVPDVLARPMVRLALAATILLFAAQFAAYTYITPFLVRTSQVSPTMLSAFLLTFGVTGFFGNLYGGWMAAWNSRMAVAGSALLLSMAIALLALTGHQTWMAAVAVALWGFAFGMAPVALQTFALNSASDHLEAAAALLVFVLQIALGVGSFAGGIVADRYTSIGAFMIGIVGAFLAFAIVAVTWAKRPEN</sequence>
<feature type="transmembrane region" description="Helical" evidence="6">
    <location>
        <begin position="179"/>
        <end position="200"/>
    </location>
</feature>
<dbReference type="RefSeq" id="WP_252161483.1">
    <property type="nucleotide sequence ID" value="NZ_CP098810.1"/>
</dbReference>
<organism evidence="8 9">
    <name type="scientific">Ensifer adhaerens</name>
    <name type="common">Sinorhizobium morelense</name>
    <dbReference type="NCBI Taxonomy" id="106592"/>
    <lineage>
        <taxon>Bacteria</taxon>
        <taxon>Pseudomonadati</taxon>
        <taxon>Pseudomonadota</taxon>
        <taxon>Alphaproteobacteria</taxon>
        <taxon>Hyphomicrobiales</taxon>
        <taxon>Rhizobiaceae</taxon>
        <taxon>Sinorhizobium/Ensifer group</taxon>
        <taxon>Ensifer</taxon>
    </lineage>
</organism>
<reference evidence="8" key="1">
    <citation type="submission" date="2022-06" db="EMBL/GenBank/DDBJ databases">
        <title>Physiological and biochemical characterization and genomic elucidation of a strain of the genus Ensifer adhaerens M8 that combines arsenic oxidation and chromium reduction.</title>
        <authorList>
            <person name="Li X."/>
            <person name="Yu c."/>
        </authorList>
    </citation>
    <scope>NUCLEOTIDE SEQUENCE</scope>
    <source>
        <strain evidence="8">M8</strain>
        <plasmid evidence="8">pC</plasmid>
    </source>
</reference>
<dbReference type="Proteomes" id="UP001055460">
    <property type="component" value="Plasmid pC"/>
</dbReference>
<proteinExistence type="predicted"/>
<dbReference type="GO" id="GO:0022857">
    <property type="term" value="F:transmembrane transporter activity"/>
    <property type="evidence" value="ECO:0007669"/>
    <property type="project" value="InterPro"/>
</dbReference>
<evidence type="ECO:0000256" key="1">
    <source>
        <dbReference type="ARBA" id="ARBA00004651"/>
    </source>
</evidence>
<evidence type="ECO:0000256" key="4">
    <source>
        <dbReference type="ARBA" id="ARBA00022989"/>
    </source>
</evidence>
<dbReference type="InterPro" id="IPR050189">
    <property type="entry name" value="MFS_Efflux_Transporters"/>
</dbReference>
<feature type="transmembrane region" description="Helical" evidence="6">
    <location>
        <begin position="220"/>
        <end position="241"/>
    </location>
</feature>
<keyword evidence="5 6" id="KW-0472">Membrane</keyword>
<evidence type="ECO:0000256" key="6">
    <source>
        <dbReference type="SAM" id="Phobius"/>
    </source>
</evidence>
<feature type="transmembrane region" description="Helical" evidence="6">
    <location>
        <begin position="340"/>
        <end position="366"/>
    </location>
</feature>
<evidence type="ECO:0000256" key="5">
    <source>
        <dbReference type="ARBA" id="ARBA00023136"/>
    </source>
</evidence>
<feature type="transmembrane region" description="Helical" evidence="6">
    <location>
        <begin position="21"/>
        <end position="40"/>
    </location>
</feature>
<dbReference type="PROSITE" id="PS50850">
    <property type="entry name" value="MFS"/>
    <property type="match status" value="1"/>
</dbReference>
<dbReference type="PANTHER" id="PTHR43124">
    <property type="entry name" value="PURINE EFFLUX PUMP PBUE"/>
    <property type="match status" value="1"/>
</dbReference>
<dbReference type="GO" id="GO:0005886">
    <property type="term" value="C:plasma membrane"/>
    <property type="evidence" value="ECO:0007669"/>
    <property type="project" value="UniProtKB-SubCell"/>
</dbReference>